<dbReference type="EMBL" id="LXEX01000063">
    <property type="protein sequence ID" value="OAT56767.1"/>
    <property type="molecule type" value="Genomic_DNA"/>
</dbReference>
<comment type="caution">
    <text evidence="1">The sequence shown here is derived from an EMBL/GenBank/DDBJ whole genome shotgun (WGS) entry which is preliminary data.</text>
</comment>
<name>A0AA91IMH2_9GAMM</name>
<evidence type="ECO:0000313" key="2">
    <source>
        <dbReference type="Proteomes" id="UP000078431"/>
    </source>
</evidence>
<dbReference type="InterPro" id="IPR058601">
    <property type="entry name" value="Phage_phiTE_015-like"/>
</dbReference>
<evidence type="ECO:0000313" key="1">
    <source>
        <dbReference type="EMBL" id="OAT56767.1"/>
    </source>
</evidence>
<sequence length="92" mass="10597">MTSREQFEAAWEKNNECEPMDGWESLRCDDGYTDEIIDGQWWAWQASREAVEVEMPPQVDCCNVPFAAHSWNACLEESEKRIRAAGIKVKGE</sequence>
<dbReference type="RefSeq" id="WP_061554312.1">
    <property type="nucleotide sequence ID" value="NZ_LXEX01000063.1"/>
</dbReference>
<protein>
    <submittedName>
        <fullName evidence="1">Uncharacterized protein</fullName>
    </submittedName>
</protein>
<accession>A0AA91IMH2</accession>
<proteinExistence type="predicted"/>
<keyword evidence="2" id="KW-1185">Reference proteome</keyword>
<dbReference type="Pfam" id="PF26207">
    <property type="entry name" value="Phage_phiTE_015"/>
    <property type="match status" value="1"/>
</dbReference>
<gene>
    <name evidence="1" type="ORF">M993_04539</name>
</gene>
<reference evidence="1 2" key="1">
    <citation type="submission" date="2016-04" db="EMBL/GenBank/DDBJ databases">
        <title>ATOL: Assembling a taxonomically balanced genome-scale reconstruction of the evolutionary history of the Enterobacteriaceae.</title>
        <authorList>
            <person name="Plunkett G.III."/>
            <person name="Neeno-Eckwall E.C."/>
            <person name="Glasner J.D."/>
            <person name="Perna N.T."/>
        </authorList>
    </citation>
    <scope>NUCLEOTIDE SEQUENCE [LARGE SCALE GENOMIC DNA]</scope>
    <source>
        <strain evidence="1 2">ATCC 12841</strain>
    </source>
</reference>
<dbReference type="Proteomes" id="UP000078431">
    <property type="component" value="Unassembled WGS sequence"/>
</dbReference>
<organism evidence="1 2">
    <name type="scientific">Obesumbacterium proteus ATCC 12841</name>
    <dbReference type="NCBI Taxonomy" id="1354268"/>
    <lineage>
        <taxon>Bacteria</taxon>
        <taxon>Pseudomonadati</taxon>
        <taxon>Pseudomonadota</taxon>
        <taxon>Gammaproteobacteria</taxon>
        <taxon>Enterobacterales</taxon>
        <taxon>Hafniaceae</taxon>
        <taxon>Obesumbacterium</taxon>
    </lineage>
</organism>
<dbReference type="AlphaFoldDB" id="A0AA91IMH2"/>